<comment type="subcellular location">
    <subcellularLocation>
        <location evidence="1 7">Cytoplasm</location>
    </subcellularLocation>
</comment>
<dbReference type="RefSeq" id="WP_093649767.1">
    <property type="nucleotide sequence ID" value="NZ_CTEN01000001.1"/>
</dbReference>
<dbReference type="PANTHER" id="PTHR42930">
    <property type="entry name" value="PHOSPHATE-SPECIFIC TRANSPORT SYSTEM ACCESSORY PROTEIN PHOU"/>
    <property type="match status" value="1"/>
</dbReference>
<evidence type="ECO:0000313" key="10">
    <source>
        <dbReference type="Proteomes" id="UP000198604"/>
    </source>
</evidence>
<evidence type="ECO:0000313" key="9">
    <source>
        <dbReference type="EMBL" id="CQR24055.1"/>
    </source>
</evidence>
<name>A0A0E4CS19_9STRE</name>
<dbReference type="GO" id="GO:0045936">
    <property type="term" value="P:negative regulation of phosphate metabolic process"/>
    <property type="evidence" value="ECO:0007669"/>
    <property type="project" value="InterPro"/>
</dbReference>
<sequence length="220" mass="25308">MIRSRFENQLHDLNTNLIVMGTLCEDIIAKSLVPLEEDDFYLVNNVGKTYQKIEQLERDIEEQCLKLLLRQQPVATDLRRISSALKMVYDMKRIGAQSAEVAEIIGLNHIQTGRELETLREMASHVIQMVTDSIDAFVHEDEKLANQVIAKDDYVDQHFDTIKKELIRYFKDTSETVEDGEHVLDILMVAKYLERIGDHTVNIAKWVLFSITGQLDGETT</sequence>
<dbReference type="InterPro" id="IPR038078">
    <property type="entry name" value="PhoU-like_sf"/>
</dbReference>
<evidence type="ECO:0000259" key="8">
    <source>
        <dbReference type="Pfam" id="PF01895"/>
    </source>
</evidence>
<evidence type="ECO:0000256" key="6">
    <source>
        <dbReference type="ARBA" id="ARBA00022592"/>
    </source>
</evidence>
<gene>
    <name evidence="9" type="primary">phoU1</name>
    <name evidence="9" type="ORF">BN1356_00423</name>
</gene>
<dbReference type="NCBIfam" id="TIGR02135">
    <property type="entry name" value="phoU_full"/>
    <property type="match status" value="1"/>
</dbReference>
<dbReference type="AlphaFoldDB" id="A0A0E4CS19"/>
<dbReference type="GO" id="GO:0006817">
    <property type="term" value="P:phosphate ion transport"/>
    <property type="evidence" value="ECO:0007669"/>
    <property type="project" value="UniProtKB-KW"/>
</dbReference>
<accession>A0A0E4CS19</accession>
<reference evidence="10" key="1">
    <citation type="submission" date="2015-03" db="EMBL/GenBank/DDBJ databases">
        <authorList>
            <person name="Urmite Genomes"/>
        </authorList>
    </citation>
    <scope>NUCLEOTIDE SEQUENCE [LARGE SCALE GENOMIC DNA]</scope>
    <source>
        <strain evidence="10">FF10</strain>
    </source>
</reference>
<dbReference type="InterPro" id="IPR028366">
    <property type="entry name" value="PhoU"/>
</dbReference>
<keyword evidence="5 7" id="KW-0963">Cytoplasm</keyword>
<feature type="domain" description="PhoU" evidence="8">
    <location>
        <begin position="119"/>
        <end position="207"/>
    </location>
</feature>
<keyword evidence="10" id="KW-1185">Reference proteome</keyword>
<proteinExistence type="inferred from homology"/>
<dbReference type="SUPFAM" id="SSF109755">
    <property type="entry name" value="PhoU-like"/>
    <property type="match status" value="1"/>
</dbReference>
<dbReference type="Proteomes" id="UP000198604">
    <property type="component" value="Unassembled WGS sequence"/>
</dbReference>
<dbReference type="Gene3D" id="1.20.58.220">
    <property type="entry name" value="Phosphate transport system protein phou homolog 2, domain 2"/>
    <property type="match status" value="1"/>
</dbReference>
<dbReference type="STRING" id="1608583.BN1356_00423"/>
<dbReference type="Pfam" id="PF01895">
    <property type="entry name" value="PhoU"/>
    <property type="match status" value="2"/>
</dbReference>
<comment type="subunit">
    <text evidence="3 7">Homodimer.</text>
</comment>
<feature type="domain" description="PhoU" evidence="8">
    <location>
        <begin position="20"/>
        <end position="105"/>
    </location>
</feature>
<evidence type="ECO:0000256" key="1">
    <source>
        <dbReference type="ARBA" id="ARBA00004496"/>
    </source>
</evidence>
<evidence type="ECO:0000256" key="5">
    <source>
        <dbReference type="ARBA" id="ARBA00022490"/>
    </source>
</evidence>
<dbReference type="EMBL" id="CTEN01000001">
    <property type="protein sequence ID" value="CQR24055.1"/>
    <property type="molecule type" value="Genomic_DNA"/>
</dbReference>
<evidence type="ECO:0000256" key="4">
    <source>
        <dbReference type="ARBA" id="ARBA00022448"/>
    </source>
</evidence>
<dbReference type="PIRSF" id="PIRSF003107">
    <property type="entry name" value="PhoU"/>
    <property type="match status" value="1"/>
</dbReference>
<dbReference type="PANTHER" id="PTHR42930:SF3">
    <property type="entry name" value="PHOSPHATE-SPECIFIC TRANSPORT SYSTEM ACCESSORY PROTEIN PHOU"/>
    <property type="match status" value="1"/>
</dbReference>
<dbReference type="InterPro" id="IPR026022">
    <property type="entry name" value="PhoU_dom"/>
</dbReference>
<dbReference type="GO" id="GO:0030643">
    <property type="term" value="P:intracellular phosphate ion homeostasis"/>
    <property type="evidence" value="ECO:0007669"/>
    <property type="project" value="InterPro"/>
</dbReference>
<comment type="function">
    <text evidence="7">Plays a role in the regulation of phosphate uptake.</text>
</comment>
<dbReference type="GO" id="GO:0005737">
    <property type="term" value="C:cytoplasm"/>
    <property type="evidence" value="ECO:0007669"/>
    <property type="project" value="UniProtKB-SubCell"/>
</dbReference>
<evidence type="ECO:0000256" key="2">
    <source>
        <dbReference type="ARBA" id="ARBA00008107"/>
    </source>
</evidence>
<comment type="similarity">
    <text evidence="2 7">Belongs to the PhoU family.</text>
</comment>
<keyword evidence="6 7" id="KW-0592">Phosphate transport</keyword>
<protein>
    <recommendedName>
        <fullName evidence="7">Phosphate-specific transport system accessory protein PhoU</fullName>
    </recommendedName>
</protein>
<keyword evidence="4 7" id="KW-0813">Transport</keyword>
<evidence type="ECO:0000256" key="7">
    <source>
        <dbReference type="PIRNR" id="PIRNR003107"/>
    </source>
</evidence>
<organism evidence="9 10">
    <name type="scientific">Streptococcus varani</name>
    <dbReference type="NCBI Taxonomy" id="1608583"/>
    <lineage>
        <taxon>Bacteria</taxon>
        <taxon>Bacillati</taxon>
        <taxon>Bacillota</taxon>
        <taxon>Bacilli</taxon>
        <taxon>Lactobacillales</taxon>
        <taxon>Streptococcaceae</taxon>
        <taxon>Streptococcus</taxon>
    </lineage>
</organism>
<dbReference type="OrthoDB" id="9814256at2"/>
<dbReference type="FunFam" id="1.20.58.220:FF:000004">
    <property type="entry name" value="Phosphate-specific transport system accessory protein PhoU"/>
    <property type="match status" value="1"/>
</dbReference>
<evidence type="ECO:0000256" key="3">
    <source>
        <dbReference type="ARBA" id="ARBA00011738"/>
    </source>
</evidence>